<organism evidence="2 3">
    <name type="scientific">Archangium minus</name>
    <dbReference type="NCBI Taxonomy" id="83450"/>
    <lineage>
        <taxon>Bacteria</taxon>
        <taxon>Pseudomonadati</taxon>
        <taxon>Myxococcota</taxon>
        <taxon>Myxococcia</taxon>
        <taxon>Myxococcales</taxon>
        <taxon>Cystobacterineae</taxon>
        <taxon>Archangiaceae</taxon>
        <taxon>Archangium</taxon>
    </lineage>
</organism>
<gene>
    <name evidence="2" type="ORF">F0U60_14555</name>
</gene>
<evidence type="ECO:0000313" key="2">
    <source>
        <dbReference type="EMBL" id="WNG45191.1"/>
    </source>
</evidence>
<dbReference type="RefSeq" id="WP_395819485.1">
    <property type="nucleotide sequence ID" value="NZ_CP043494.1"/>
</dbReference>
<keyword evidence="3" id="KW-1185">Reference proteome</keyword>
<proteinExistence type="predicted"/>
<evidence type="ECO:0008006" key="4">
    <source>
        <dbReference type="Google" id="ProtNLM"/>
    </source>
</evidence>
<keyword evidence="1" id="KW-0732">Signal</keyword>
<protein>
    <recommendedName>
        <fullName evidence="4">Lipoprotein</fullName>
    </recommendedName>
</protein>
<name>A0ABY9WR25_9BACT</name>
<evidence type="ECO:0000256" key="1">
    <source>
        <dbReference type="SAM" id="SignalP"/>
    </source>
</evidence>
<accession>A0ABY9WR25</accession>
<feature type="chain" id="PRO_5045348200" description="Lipoprotein" evidence="1">
    <location>
        <begin position="20"/>
        <end position="304"/>
    </location>
</feature>
<evidence type="ECO:0000313" key="3">
    <source>
        <dbReference type="Proteomes" id="UP001611383"/>
    </source>
</evidence>
<dbReference type="Proteomes" id="UP001611383">
    <property type="component" value="Chromosome"/>
</dbReference>
<feature type="signal peptide" evidence="1">
    <location>
        <begin position="1"/>
        <end position="19"/>
    </location>
</feature>
<dbReference type="EMBL" id="CP043494">
    <property type="protein sequence ID" value="WNG45191.1"/>
    <property type="molecule type" value="Genomic_DNA"/>
</dbReference>
<sequence length="304" mass="33179">MRYLSVVLGLLLCSACVGSEDNPSNVKDLRVLAIRMDPPELFSDTCSTDPAALIGTLVRPVRVTALLPDPAGNGRDLDYTLWACVDPGDETCQGERVEVARGVTQGGELVIDLTPGPGAARLEDGTLVAQKVLAEDTYRGLGGVRLPLVLWVRGGDEQVYAQKLMVYGCRFFPEMKPNEQPALPGLLLEGQPWEAEVARELSGPGPFKLEPQDFSSFEESYVVPSFELKPVHLEESWELSWLSTLGTISPNNTGGADLGGGEERHNVEWQPPSNAQAQEVRFWVVVRDGRGGMSWVTRTVKYTP</sequence>
<reference evidence="2 3" key="1">
    <citation type="submission" date="2019-08" db="EMBL/GenBank/DDBJ databases">
        <title>Archangium and Cystobacter genomes.</title>
        <authorList>
            <person name="Chen I.-C.K."/>
            <person name="Wielgoss S."/>
        </authorList>
    </citation>
    <scope>NUCLEOTIDE SEQUENCE [LARGE SCALE GENOMIC DNA]</scope>
    <source>
        <strain evidence="2 3">Cbm 6</strain>
    </source>
</reference>